<dbReference type="RefSeq" id="WP_124222590.1">
    <property type="nucleotide sequence ID" value="NZ_RKQL01000003.1"/>
</dbReference>
<dbReference type="GO" id="GO:0016791">
    <property type="term" value="F:phosphatase activity"/>
    <property type="evidence" value="ECO:0007669"/>
    <property type="project" value="InterPro"/>
</dbReference>
<comment type="cofactor">
    <cofactor evidence="2">
        <name>Zn(2+)</name>
        <dbReference type="ChEBI" id="CHEBI:29105"/>
    </cofactor>
</comment>
<accession>A0A3N4UKD0</accession>
<evidence type="ECO:0000256" key="1">
    <source>
        <dbReference type="PIRNR" id="PIRNR004682"/>
    </source>
</evidence>
<dbReference type="SUPFAM" id="SSF56784">
    <property type="entry name" value="HAD-like"/>
    <property type="match status" value="1"/>
</dbReference>
<keyword evidence="4" id="KW-1185">Reference proteome</keyword>
<reference evidence="3 4" key="1">
    <citation type="submission" date="2018-11" db="EMBL/GenBank/DDBJ databases">
        <title>Genomic Encyclopedia of Type Strains, Phase IV (KMG-IV): sequencing the most valuable type-strain genomes for metagenomic binning, comparative biology and taxonomic classification.</title>
        <authorList>
            <person name="Goeker M."/>
        </authorList>
    </citation>
    <scope>NUCLEOTIDE SEQUENCE [LARGE SCALE GENOMIC DNA]</scope>
    <source>
        <strain evidence="3 4">DSM 101684</strain>
    </source>
</reference>
<dbReference type="OrthoDB" id="9781367at2"/>
<dbReference type="Gene3D" id="3.40.50.1000">
    <property type="entry name" value="HAD superfamily/HAD-like"/>
    <property type="match status" value="1"/>
</dbReference>
<dbReference type="Proteomes" id="UP000272193">
    <property type="component" value="Unassembled WGS sequence"/>
</dbReference>
<keyword evidence="2" id="KW-0862">Zinc</keyword>
<sequence>MKLIVLERDGVLCSPVEEPTGGVAAWQALPGALEAAARLHHAGYRVALALELSGLGRGLFDMGSVQAMHAQILGRLAALGGRIDAIFFCPHAPEDDCDCAFPSGGLFRDLVERYALEPEDVNVVSSTERHAQAAAAAGLRVHGVWHADGAAPIDATRFDSLEAVVNHLLAATGR</sequence>
<dbReference type="InterPro" id="IPR023214">
    <property type="entry name" value="HAD_sf"/>
</dbReference>
<comment type="caution">
    <text evidence="3">The sequence shown here is derived from an EMBL/GenBank/DDBJ whole genome shotgun (WGS) entry which is preliminary data.</text>
</comment>
<gene>
    <name evidence="3" type="ORF">EDC62_1697</name>
</gene>
<comment type="similarity">
    <text evidence="1">Belongs to the gmhB family.</text>
</comment>
<dbReference type="PANTHER" id="PTHR42891:SF1">
    <property type="entry name" value="D-GLYCERO-BETA-D-MANNO-HEPTOSE-1,7-BISPHOSPHATE 7-PHOSPHATASE"/>
    <property type="match status" value="1"/>
</dbReference>
<comment type="cofactor">
    <cofactor evidence="2">
        <name>Mg(2+)</name>
        <dbReference type="ChEBI" id="CHEBI:18420"/>
    </cofactor>
</comment>
<dbReference type="PANTHER" id="PTHR42891">
    <property type="entry name" value="D-GLYCERO-BETA-D-MANNO-HEPTOSE-1,7-BISPHOSPHATE 7-PHOSPHATASE"/>
    <property type="match status" value="1"/>
</dbReference>
<keyword evidence="2" id="KW-0460">Magnesium</keyword>
<keyword evidence="1" id="KW-0378">Hydrolase</keyword>
<feature type="binding site" evidence="2">
    <location>
        <position position="99"/>
    </location>
    <ligand>
        <name>Zn(2+)</name>
        <dbReference type="ChEBI" id="CHEBI:29105"/>
    </ligand>
</feature>
<dbReference type="InterPro" id="IPR006549">
    <property type="entry name" value="HAD-SF_hydro_IIIA"/>
</dbReference>
<keyword evidence="1" id="KW-0963">Cytoplasm</keyword>
<dbReference type="GO" id="GO:0005737">
    <property type="term" value="C:cytoplasm"/>
    <property type="evidence" value="ECO:0007669"/>
    <property type="project" value="UniProtKB-SubCell"/>
</dbReference>
<evidence type="ECO:0000256" key="2">
    <source>
        <dbReference type="PIRSR" id="PIRSR004682-4"/>
    </source>
</evidence>
<evidence type="ECO:0000313" key="3">
    <source>
        <dbReference type="EMBL" id="RPE67811.1"/>
    </source>
</evidence>
<dbReference type="PIRSF" id="PIRSF004682">
    <property type="entry name" value="GmhB"/>
    <property type="match status" value="1"/>
</dbReference>
<dbReference type="NCBIfam" id="TIGR01662">
    <property type="entry name" value="HAD-SF-IIIA"/>
    <property type="match status" value="1"/>
</dbReference>
<evidence type="ECO:0000313" key="4">
    <source>
        <dbReference type="Proteomes" id="UP000272193"/>
    </source>
</evidence>
<feature type="binding site" evidence="2">
    <location>
        <position position="91"/>
    </location>
    <ligand>
        <name>Zn(2+)</name>
        <dbReference type="ChEBI" id="CHEBI:29105"/>
    </ligand>
</feature>
<keyword evidence="2" id="KW-0479">Metal-binding</keyword>
<dbReference type="EC" id="3.1.3.-" evidence="1"/>
<feature type="binding site" evidence="2">
    <location>
        <position position="89"/>
    </location>
    <ligand>
        <name>Zn(2+)</name>
        <dbReference type="ChEBI" id="CHEBI:29105"/>
    </ligand>
</feature>
<feature type="binding site" evidence="2">
    <location>
        <position position="9"/>
    </location>
    <ligand>
        <name>Mg(2+)</name>
        <dbReference type="ChEBI" id="CHEBI:18420"/>
    </ligand>
</feature>
<comment type="subcellular location">
    <subcellularLocation>
        <location evidence="1">Cytoplasm</location>
    </subcellularLocation>
</comment>
<dbReference type="InterPro" id="IPR036412">
    <property type="entry name" value="HAD-like_sf"/>
</dbReference>
<dbReference type="InterPro" id="IPR004446">
    <property type="entry name" value="Heptose_bisP_phosphatase"/>
</dbReference>
<dbReference type="GO" id="GO:0005975">
    <property type="term" value="P:carbohydrate metabolic process"/>
    <property type="evidence" value="ECO:0007669"/>
    <property type="project" value="InterPro"/>
</dbReference>
<keyword evidence="1" id="KW-0119">Carbohydrate metabolism</keyword>
<name>A0A3N4UKD0_9BURK</name>
<organism evidence="3 4">
    <name type="scientific">Tibeticola sediminis</name>
    <dbReference type="NCBI Taxonomy" id="1917811"/>
    <lineage>
        <taxon>Bacteria</taxon>
        <taxon>Pseudomonadati</taxon>
        <taxon>Pseudomonadota</taxon>
        <taxon>Betaproteobacteria</taxon>
        <taxon>Burkholderiales</taxon>
        <taxon>Comamonadaceae</taxon>
        <taxon>Tibeticola</taxon>
    </lineage>
</organism>
<dbReference type="GO" id="GO:0046872">
    <property type="term" value="F:metal ion binding"/>
    <property type="evidence" value="ECO:0007669"/>
    <property type="project" value="UniProtKB-KW"/>
</dbReference>
<feature type="binding site" evidence="2">
    <location>
        <position position="97"/>
    </location>
    <ligand>
        <name>Zn(2+)</name>
        <dbReference type="ChEBI" id="CHEBI:29105"/>
    </ligand>
</feature>
<dbReference type="EMBL" id="RKQL01000003">
    <property type="protein sequence ID" value="RPE67811.1"/>
    <property type="molecule type" value="Genomic_DNA"/>
</dbReference>
<protein>
    <recommendedName>
        <fullName evidence="1">D,D-heptose 1,7-bisphosphate phosphatase</fullName>
        <ecNumber evidence="1">3.1.3.-</ecNumber>
    </recommendedName>
</protein>
<proteinExistence type="inferred from homology"/>
<dbReference type="AlphaFoldDB" id="A0A3N4UKD0"/>